<dbReference type="Pfam" id="PF13485">
    <property type="entry name" value="Peptidase_MA_2"/>
    <property type="match status" value="1"/>
</dbReference>
<feature type="chain" id="PRO_5015454410" description="Peptidase MA-like domain-containing protein" evidence="4">
    <location>
        <begin position="26"/>
        <end position="942"/>
    </location>
</feature>
<evidence type="ECO:0000259" key="5">
    <source>
        <dbReference type="Pfam" id="PF13485"/>
    </source>
</evidence>
<feature type="repeat" description="TPR" evidence="3">
    <location>
        <begin position="383"/>
        <end position="416"/>
    </location>
</feature>
<dbReference type="Gene3D" id="1.25.40.10">
    <property type="entry name" value="Tetratricopeptide repeat domain"/>
    <property type="match status" value="3"/>
</dbReference>
<evidence type="ECO:0000313" key="6">
    <source>
        <dbReference type="EMBL" id="PQO29227.1"/>
    </source>
</evidence>
<dbReference type="SUPFAM" id="SSF48452">
    <property type="entry name" value="TPR-like"/>
    <property type="match status" value="3"/>
</dbReference>
<sequence length="942" mass="106163">MTTRHAAIALLAFTFALSTFGFAIAADVQTLRTNLQQGRYAEVVAQIGESPTDVKSVILLSRSLDSQGKRDEALAAITSFAKDNQPTAALLAEVARLQFERGQWKEADEAVKRSLALDDSQTLARWLRAELARVQGDLESAQAGYEWFVDYYNEQDNFDSAEDLYYIGQAASQYARWTRNSGQFQFLVNDLYPDVLKRDPNYWQAELAMAQLFAEKYNMAEAAKHLNKALAINANSADIYALKGEIELNGYDVDAALRTAELALGINPQHIKAKQVQGKAKLTDFRPEQAIEIFHEVVKLNPNNQTSKGYLASAMLAADGGELTQTDSDEPTRLGELLTQVGQAHKNQGEFYAALGSGSDIVRKYPDAAKYLAQARKQMPQLIRVHGDLGMVLMRMGEEETAKEVLDEAFAADPFNVRVKNTLEVLDVLATYETIETDHFVIRFDPSKDRLLAVYMSRFLEENVYPKVCQGLGYTPKEKSLIEIFNQAKNTSGHGWFSARMVGLPYIGTVGACAGKMIAMASPDAVPNPYNWAHVIRHEFVHVVNLQQTDFNIPHWFTEALAVSYESEQRPPEWQTLLARRLAEDRVFNLDTINYGFIRPSDQDDWTMAYCQAYYYSQFIQQKFGDDALARMLAAYHNYQTTDEILQDVFQIDKAEFEKEYVAFLKQEVTGIKLSTDAEQSFAELYQTVEENPQDADAQAQLAFIYLKRKALPDARDHAKKALAADKDQPLAHYVQGRLYLTIGDNDEAIAEFETAAGSDRFERNAVALLAGLRVKQKRFDDALKLYQRGADEEPGQLDWQESILRIHLLKKDNVALLELIPQIAAQKHHDVLLRKKMAEILLQQESWEEAARWAYEVIGIQVTDADAHALLAQAYRGQNKRDLAAREFEVAGQLRPKTVSWSVEAAELYKQIENNEKALKLAQRVLEIDPENAAAKAILKD</sequence>
<dbReference type="InterPro" id="IPR019734">
    <property type="entry name" value="TPR_rpt"/>
</dbReference>
<dbReference type="Pfam" id="PF14559">
    <property type="entry name" value="TPR_19"/>
    <property type="match status" value="1"/>
</dbReference>
<feature type="domain" description="Peptidase MA-like" evidence="5">
    <location>
        <begin position="532"/>
        <end position="666"/>
    </location>
</feature>
<evidence type="ECO:0000256" key="4">
    <source>
        <dbReference type="SAM" id="SignalP"/>
    </source>
</evidence>
<dbReference type="InterPro" id="IPR039568">
    <property type="entry name" value="Peptidase_MA-like_dom"/>
</dbReference>
<keyword evidence="2 3" id="KW-0802">TPR repeat</keyword>
<dbReference type="SMART" id="SM00028">
    <property type="entry name" value="TPR"/>
    <property type="match status" value="12"/>
</dbReference>
<feature type="repeat" description="TPR" evidence="3">
    <location>
        <begin position="900"/>
        <end position="933"/>
    </location>
</feature>
<evidence type="ECO:0000313" key="7">
    <source>
        <dbReference type="Proteomes" id="UP000240009"/>
    </source>
</evidence>
<accession>A0A2S8FAQ4</accession>
<gene>
    <name evidence="6" type="ORF">C5Y96_15895</name>
</gene>
<evidence type="ECO:0000256" key="2">
    <source>
        <dbReference type="ARBA" id="ARBA00022803"/>
    </source>
</evidence>
<dbReference type="Pfam" id="PF13432">
    <property type="entry name" value="TPR_16"/>
    <property type="match status" value="1"/>
</dbReference>
<dbReference type="AlphaFoldDB" id="A0A2S8FAQ4"/>
<feature type="signal peptide" evidence="4">
    <location>
        <begin position="1"/>
        <end position="25"/>
    </location>
</feature>
<dbReference type="InterPro" id="IPR011990">
    <property type="entry name" value="TPR-like_helical_dom_sf"/>
</dbReference>
<proteinExistence type="predicted"/>
<comment type="caution">
    <text evidence="6">The sequence shown here is derived from an EMBL/GenBank/DDBJ whole genome shotgun (WGS) entry which is preliminary data.</text>
</comment>
<name>A0A2S8FAQ4_9BACT</name>
<dbReference type="RefSeq" id="WP_105355263.1">
    <property type="nucleotide sequence ID" value="NZ_PUIA01000042.1"/>
</dbReference>
<keyword evidence="1" id="KW-0677">Repeat</keyword>
<feature type="repeat" description="TPR" evidence="3">
    <location>
        <begin position="271"/>
        <end position="304"/>
    </location>
</feature>
<dbReference type="Proteomes" id="UP000240009">
    <property type="component" value="Unassembled WGS sequence"/>
</dbReference>
<organism evidence="6 7">
    <name type="scientific">Blastopirellula marina</name>
    <dbReference type="NCBI Taxonomy" id="124"/>
    <lineage>
        <taxon>Bacteria</taxon>
        <taxon>Pseudomonadati</taxon>
        <taxon>Planctomycetota</taxon>
        <taxon>Planctomycetia</taxon>
        <taxon>Pirellulales</taxon>
        <taxon>Pirellulaceae</taxon>
        <taxon>Blastopirellula</taxon>
    </lineage>
</organism>
<reference evidence="6 7" key="1">
    <citation type="submission" date="2018-02" db="EMBL/GenBank/DDBJ databases">
        <title>Comparative genomes isolates from brazilian mangrove.</title>
        <authorList>
            <person name="Araujo J.E."/>
            <person name="Taketani R.G."/>
            <person name="Silva M.C.P."/>
            <person name="Loureco M.V."/>
            <person name="Andreote F.D."/>
        </authorList>
    </citation>
    <scope>NUCLEOTIDE SEQUENCE [LARGE SCALE GENOMIC DNA]</scope>
    <source>
        <strain evidence="6 7">HEX-2 MGV</strain>
    </source>
</reference>
<keyword evidence="4" id="KW-0732">Signal</keyword>
<dbReference type="InterPro" id="IPR051012">
    <property type="entry name" value="CellSynth/LPSAsmb/PSIAsmb"/>
</dbReference>
<evidence type="ECO:0000256" key="3">
    <source>
        <dbReference type="PROSITE-ProRule" id="PRU00339"/>
    </source>
</evidence>
<dbReference type="PANTHER" id="PTHR45586">
    <property type="entry name" value="TPR REPEAT-CONTAINING PROTEIN PA4667"/>
    <property type="match status" value="1"/>
</dbReference>
<dbReference type="PROSITE" id="PS50005">
    <property type="entry name" value="TPR"/>
    <property type="match status" value="3"/>
</dbReference>
<dbReference type="OrthoDB" id="240178at2"/>
<dbReference type="EMBL" id="PUIA01000042">
    <property type="protein sequence ID" value="PQO29227.1"/>
    <property type="molecule type" value="Genomic_DNA"/>
</dbReference>
<protein>
    <recommendedName>
        <fullName evidence="5">Peptidase MA-like domain-containing protein</fullName>
    </recommendedName>
</protein>
<evidence type="ECO:0000256" key="1">
    <source>
        <dbReference type="ARBA" id="ARBA00022737"/>
    </source>
</evidence>
<dbReference type="PANTHER" id="PTHR45586:SF1">
    <property type="entry name" value="LIPOPOLYSACCHARIDE ASSEMBLY PROTEIN B"/>
    <property type="match status" value="1"/>
</dbReference>